<reference evidence="4 5" key="1">
    <citation type="submission" date="2024-02" db="EMBL/GenBank/DDBJ databases">
        <title>Bacteria isolated from the canopy kelp, Nereocystis luetkeana.</title>
        <authorList>
            <person name="Pfister C.A."/>
            <person name="Younker I.T."/>
            <person name="Light S.H."/>
        </authorList>
    </citation>
    <scope>NUCLEOTIDE SEQUENCE [LARGE SCALE GENOMIC DNA]</scope>
    <source>
        <strain evidence="4 5">TI.4.07</strain>
    </source>
</reference>
<proteinExistence type="predicted"/>
<dbReference type="InterPro" id="IPR008207">
    <property type="entry name" value="Sig_transdc_His_kin_Hpt_dom"/>
</dbReference>
<feature type="domain" description="HPt" evidence="3">
    <location>
        <begin position="173"/>
        <end position="253"/>
    </location>
</feature>
<evidence type="ECO:0000256" key="2">
    <source>
        <dbReference type="SAM" id="Coils"/>
    </source>
</evidence>
<protein>
    <recommendedName>
        <fullName evidence="3">HPt domain-containing protein</fullName>
    </recommendedName>
</protein>
<dbReference type="PROSITE" id="PS50894">
    <property type="entry name" value="HPT"/>
    <property type="match status" value="1"/>
</dbReference>
<name>A0ABU9G9S8_9GAMM</name>
<dbReference type="Proteomes" id="UP001379949">
    <property type="component" value="Unassembled WGS sequence"/>
</dbReference>
<evidence type="ECO:0000259" key="3">
    <source>
        <dbReference type="PROSITE" id="PS50894"/>
    </source>
</evidence>
<dbReference type="EMBL" id="JBAKAR010000008">
    <property type="protein sequence ID" value="MEL0613737.1"/>
    <property type="molecule type" value="Genomic_DNA"/>
</dbReference>
<keyword evidence="2" id="KW-0175">Coiled coil</keyword>
<evidence type="ECO:0000313" key="5">
    <source>
        <dbReference type="Proteomes" id="UP001379949"/>
    </source>
</evidence>
<keyword evidence="1" id="KW-0597">Phosphoprotein</keyword>
<feature type="modified residue" description="Phosphohistidine" evidence="1">
    <location>
        <position position="214"/>
    </location>
</feature>
<evidence type="ECO:0000256" key="1">
    <source>
        <dbReference type="PROSITE-ProRule" id="PRU00110"/>
    </source>
</evidence>
<gene>
    <name evidence="4" type="ORF">V6242_11320</name>
</gene>
<sequence>MARKANIAREEIHQACWDLLEQNHFPNIPRIADYFLKKDGRHASNTTLLNAITEWEESYKEYQQHQLKELNDALQPAFNHFSREITQTLGTLLDEKQVDLENQQALKESATHQGFLSLSSVLCETQDSLAKVTEEKQQLENAHQALIEKHQMTLERHDDIASHNKVIDSQLKQTQKERDELQLNLSQKAVDLAKLDNKVSSLEEENAQLKEQLHTLKNQHQSIQDGHLEKLNKQMEELTQSVARIQIKDRDNK</sequence>
<evidence type="ECO:0000313" key="4">
    <source>
        <dbReference type="EMBL" id="MEL0613737.1"/>
    </source>
</evidence>
<accession>A0ABU9G9S8</accession>
<organism evidence="4 5">
    <name type="scientific">Marinomonas arenicola</name>
    <dbReference type="NCBI Taxonomy" id="569601"/>
    <lineage>
        <taxon>Bacteria</taxon>
        <taxon>Pseudomonadati</taxon>
        <taxon>Pseudomonadota</taxon>
        <taxon>Gammaproteobacteria</taxon>
        <taxon>Oceanospirillales</taxon>
        <taxon>Oceanospirillaceae</taxon>
        <taxon>Marinomonas</taxon>
    </lineage>
</organism>
<feature type="coiled-coil region" evidence="2">
    <location>
        <begin position="93"/>
        <end position="248"/>
    </location>
</feature>
<keyword evidence="5" id="KW-1185">Reference proteome</keyword>
<dbReference type="RefSeq" id="WP_341564959.1">
    <property type="nucleotide sequence ID" value="NZ_JBAKAQ010000006.1"/>
</dbReference>
<comment type="caution">
    <text evidence="4">The sequence shown here is derived from an EMBL/GenBank/DDBJ whole genome shotgun (WGS) entry which is preliminary data.</text>
</comment>